<reference evidence="1" key="1">
    <citation type="submission" date="2022-04" db="EMBL/GenBank/DDBJ databases">
        <title>Diverse halophilic archaea isolated from saline environments.</title>
        <authorList>
            <person name="Cui H.-L."/>
        </authorList>
    </citation>
    <scope>NUCLEOTIDE SEQUENCE</scope>
    <source>
        <strain evidence="1">XZYJT40</strain>
    </source>
</reference>
<sequence>MEEEHPEAAREIEEEIRLVNEQIARIEVSREAGNPSGAPPRLPDIYIPSHIRRMSLDALESHLDRLTRDLEQAQSGWRVEEEGKR</sequence>
<dbReference type="EMBL" id="CP096658">
    <property type="protein sequence ID" value="UPW01631.1"/>
    <property type="molecule type" value="Genomic_DNA"/>
</dbReference>
<protein>
    <submittedName>
        <fullName evidence="1">Uncharacterized protein</fullName>
    </submittedName>
</protein>
<dbReference type="KEGG" id="haxz:M0R88_05895"/>
<organism evidence="1 2">
    <name type="scientific">Halorussus gelatinilyticus</name>
    <dbReference type="NCBI Taxonomy" id="2937524"/>
    <lineage>
        <taxon>Archaea</taxon>
        <taxon>Methanobacteriati</taxon>
        <taxon>Methanobacteriota</taxon>
        <taxon>Stenosarchaea group</taxon>
        <taxon>Halobacteria</taxon>
        <taxon>Halobacteriales</taxon>
        <taxon>Haladaptataceae</taxon>
        <taxon>Halorussus</taxon>
    </lineage>
</organism>
<dbReference type="RefSeq" id="WP_248656029.1">
    <property type="nucleotide sequence ID" value="NZ_CP096658.1"/>
</dbReference>
<dbReference type="AlphaFoldDB" id="A0A8U0ILZ5"/>
<evidence type="ECO:0000313" key="2">
    <source>
        <dbReference type="Proteomes" id="UP000830434"/>
    </source>
</evidence>
<gene>
    <name evidence="1" type="ORF">M0R88_05895</name>
</gene>
<keyword evidence="2" id="KW-1185">Reference proteome</keyword>
<evidence type="ECO:0000313" key="1">
    <source>
        <dbReference type="EMBL" id="UPW01631.1"/>
    </source>
</evidence>
<accession>A0A8U0ILZ5</accession>
<dbReference type="GeneID" id="72189368"/>
<proteinExistence type="predicted"/>
<name>A0A8U0ILZ5_9EURY</name>
<dbReference type="Proteomes" id="UP000830434">
    <property type="component" value="Chromosome"/>
</dbReference>